<dbReference type="RefSeq" id="WP_106336228.1">
    <property type="nucleotide sequence ID" value="NZ_PVZS01000007.1"/>
</dbReference>
<dbReference type="OrthoDB" id="9789237at2"/>
<dbReference type="GO" id="GO:0009055">
    <property type="term" value="F:electron transfer activity"/>
    <property type="evidence" value="ECO:0007669"/>
    <property type="project" value="InterPro"/>
</dbReference>
<sequence length="103" mass="10942">MNGRNLARALWAGALLATSGAALAAPVTYTLPEETATLRPGPGVETARNNCSACHSADYLAMQPPKQGRAFWEGEVAKMIKTYKAPIAETDVKAIVDYLAATY</sequence>
<gene>
    <name evidence="2" type="ORF">SLNSH_08420</name>
</gene>
<dbReference type="SUPFAM" id="SSF46626">
    <property type="entry name" value="Cytochrome c"/>
    <property type="match status" value="1"/>
</dbReference>
<dbReference type="AlphaFoldDB" id="A0A2T1HV97"/>
<name>A0A2T1HV97_9HYPH</name>
<reference evidence="3" key="1">
    <citation type="submission" date="2018-03" db="EMBL/GenBank/DDBJ databases">
        <authorList>
            <person name="Sun L."/>
            <person name="Liu H."/>
            <person name="Chen W."/>
            <person name="Huang K."/>
            <person name="Liu W."/>
            <person name="Gao X."/>
        </authorList>
    </citation>
    <scope>NUCLEOTIDE SEQUENCE [LARGE SCALE GENOMIC DNA]</scope>
    <source>
        <strain evidence="3">SH9</strain>
    </source>
</reference>
<accession>A0A2T1HV97</accession>
<feature type="chain" id="PRO_5015431851" evidence="1">
    <location>
        <begin position="25"/>
        <end position="103"/>
    </location>
</feature>
<protein>
    <submittedName>
        <fullName evidence="2">Sulfite:cytochrome C oxidoreductase subunit B</fullName>
    </submittedName>
</protein>
<organism evidence="2 3">
    <name type="scientific">Alsobacter soli</name>
    <dbReference type="NCBI Taxonomy" id="2109933"/>
    <lineage>
        <taxon>Bacteria</taxon>
        <taxon>Pseudomonadati</taxon>
        <taxon>Pseudomonadota</taxon>
        <taxon>Alphaproteobacteria</taxon>
        <taxon>Hyphomicrobiales</taxon>
        <taxon>Alsobacteraceae</taxon>
        <taxon>Alsobacter</taxon>
    </lineage>
</organism>
<dbReference type="EMBL" id="PVZS01000007">
    <property type="protein sequence ID" value="PSC05593.1"/>
    <property type="molecule type" value="Genomic_DNA"/>
</dbReference>
<keyword evidence="3" id="KW-1185">Reference proteome</keyword>
<comment type="caution">
    <text evidence="2">The sequence shown here is derived from an EMBL/GenBank/DDBJ whole genome shotgun (WGS) entry which is preliminary data.</text>
</comment>
<keyword evidence="1" id="KW-0732">Signal</keyword>
<dbReference type="Gene3D" id="1.10.760.10">
    <property type="entry name" value="Cytochrome c-like domain"/>
    <property type="match status" value="1"/>
</dbReference>
<dbReference type="Proteomes" id="UP000239772">
    <property type="component" value="Unassembled WGS sequence"/>
</dbReference>
<evidence type="ECO:0000313" key="2">
    <source>
        <dbReference type="EMBL" id="PSC05593.1"/>
    </source>
</evidence>
<evidence type="ECO:0000313" key="3">
    <source>
        <dbReference type="Proteomes" id="UP000239772"/>
    </source>
</evidence>
<dbReference type="GO" id="GO:0020037">
    <property type="term" value="F:heme binding"/>
    <property type="evidence" value="ECO:0007669"/>
    <property type="project" value="InterPro"/>
</dbReference>
<feature type="signal peptide" evidence="1">
    <location>
        <begin position="1"/>
        <end position="24"/>
    </location>
</feature>
<proteinExistence type="predicted"/>
<evidence type="ECO:0000256" key="1">
    <source>
        <dbReference type="SAM" id="SignalP"/>
    </source>
</evidence>
<dbReference type="InterPro" id="IPR036909">
    <property type="entry name" value="Cyt_c-like_dom_sf"/>
</dbReference>